<sequence>MRRFIGRFLRDDSGATAIEYGLICALIFLVIIGAVGAFASQTDVMYDKISTAIGAAVDGG</sequence>
<protein>
    <submittedName>
        <fullName evidence="2">Pilus assembly protein Flp/PilA</fullName>
    </submittedName>
</protein>
<reference evidence="2 3" key="1">
    <citation type="submission" date="2020-08" db="EMBL/GenBank/DDBJ databases">
        <title>Functional genomics of gut bacteria from endangered species of beetles.</title>
        <authorList>
            <person name="Carlos-Shanley C."/>
        </authorList>
    </citation>
    <scope>NUCLEOTIDE SEQUENCE [LARGE SCALE GENOMIC DNA]</scope>
    <source>
        <strain evidence="2 3">S00123</strain>
    </source>
</reference>
<keyword evidence="1" id="KW-1133">Transmembrane helix</keyword>
<dbReference type="InterPro" id="IPR007047">
    <property type="entry name" value="Flp_Fap"/>
</dbReference>
<evidence type="ECO:0000313" key="2">
    <source>
        <dbReference type="EMBL" id="MBB4796785.1"/>
    </source>
</evidence>
<dbReference type="EMBL" id="JACHKY010000001">
    <property type="protein sequence ID" value="MBB4796785.1"/>
    <property type="molecule type" value="Genomic_DNA"/>
</dbReference>
<keyword evidence="3" id="KW-1185">Reference proteome</keyword>
<name>A0A7W7IMQ5_9CAUL</name>
<dbReference type="Pfam" id="PF04964">
    <property type="entry name" value="Flp_Fap"/>
    <property type="match status" value="1"/>
</dbReference>
<dbReference type="Proteomes" id="UP000539957">
    <property type="component" value="Unassembled WGS sequence"/>
</dbReference>
<feature type="transmembrane region" description="Helical" evidence="1">
    <location>
        <begin position="20"/>
        <end position="39"/>
    </location>
</feature>
<organism evidence="2 3">
    <name type="scientific">Brevundimonas bullata</name>
    <dbReference type="NCBI Taxonomy" id="13160"/>
    <lineage>
        <taxon>Bacteria</taxon>
        <taxon>Pseudomonadati</taxon>
        <taxon>Pseudomonadota</taxon>
        <taxon>Alphaproteobacteria</taxon>
        <taxon>Caulobacterales</taxon>
        <taxon>Caulobacteraceae</taxon>
        <taxon>Brevundimonas</taxon>
    </lineage>
</organism>
<dbReference type="AlphaFoldDB" id="A0A7W7IMQ5"/>
<evidence type="ECO:0000256" key="1">
    <source>
        <dbReference type="SAM" id="Phobius"/>
    </source>
</evidence>
<comment type="caution">
    <text evidence="2">The sequence shown here is derived from an EMBL/GenBank/DDBJ whole genome shotgun (WGS) entry which is preliminary data.</text>
</comment>
<keyword evidence="1" id="KW-0812">Transmembrane</keyword>
<proteinExistence type="predicted"/>
<dbReference type="RefSeq" id="WP_184266732.1">
    <property type="nucleotide sequence ID" value="NZ_JACHKY010000001.1"/>
</dbReference>
<gene>
    <name evidence="2" type="ORF">HNP32_000499</name>
</gene>
<accession>A0A7W7IMQ5</accession>
<evidence type="ECO:0000313" key="3">
    <source>
        <dbReference type="Proteomes" id="UP000539957"/>
    </source>
</evidence>
<keyword evidence="1" id="KW-0472">Membrane</keyword>